<dbReference type="SUPFAM" id="SSF51430">
    <property type="entry name" value="NAD(P)-linked oxidoreductase"/>
    <property type="match status" value="1"/>
</dbReference>
<dbReference type="EMBL" id="JAZHXI010000011">
    <property type="protein sequence ID" value="KAL2066634.1"/>
    <property type="molecule type" value="Genomic_DNA"/>
</dbReference>
<name>A0ABR4CBR0_9HELO</name>
<feature type="domain" description="NADP-dependent oxidoreductase" evidence="4">
    <location>
        <begin position="21"/>
        <end position="271"/>
    </location>
</feature>
<proteinExistence type="inferred from homology"/>
<dbReference type="Proteomes" id="UP001595075">
    <property type="component" value="Unassembled WGS sequence"/>
</dbReference>
<evidence type="ECO:0000313" key="5">
    <source>
        <dbReference type="EMBL" id="KAL2066634.1"/>
    </source>
</evidence>
<dbReference type="InterPro" id="IPR020471">
    <property type="entry name" value="AKR"/>
</dbReference>
<protein>
    <recommendedName>
        <fullName evidence="4">NADP-dependent oxidoreductase domain-containing protein</fullName>
    </recommendedName>
</protein>
<evidence type="ECO:0000259" key="4">
    <source>
        <dbReference type="Pfam" id="PF00248"/>
    </source>
</evidence>
<reference evidence="5 6" key="1">
    <citation type="journal article" date="2024" name="Commun. Biol.">
        <title>Comparative genomic analysis of thermophilic fungi reveals convergent evolutionary adaptations and gene losses.</title>
        <authorList>
            <person name="Steindorff A.S."/>
            <person name="Aguilar-Pontes M.V."/>
            <person name="Robinson A.J."/>
            <person name="Andreopoulos B."/>
            <person name="LaButti K."/>
            <person name="Kuo A."/>
            <person name="Mondo S."/>
            <person name="Riley R."/>
            <person name="Otillar R."/>
            <person name="Haridas S."/>
            <person name="Lipzen A."/>
            <person name="Grimwood J."/>
            <person name="Schmutz J."/>
            <person name="Clum A."/>
            <person name="Reid I.D."/>
            <person name="Moisan M.C."/>
            <person name="Butler G."/>
            <person name="Nguyen T.T.M."/>
            <person name="Dewar K."/>
            <person name="Conant G."/>
            <person name="Drula E."/>
            <person name="Henrissat B."/>
            <person name="Hansel C."/>
            <person name="Singer S."/>
            <person name="Hutchinson M.I."/>
            <person name="de Vries R.P."/>
            <person name="Natvig D.O."/>
            <person name="Powell A.J."/>
            <person name="Tsang A."/>
            <person name="Grigoriev I.V."/>
        </authorList>
    </citation>
    <scope>NUCLEOTIDE SEQUENCE [LARGE SCALE GENOMIC DNA]</scope>
    <source>
        <strain evidence="5 6">CBS 494.80</strain>
    </source>
</reference>
<dbReference type="CDD" id="cd19120">
    <property type="entry name" value="AKR_AKR3C2-3"/>
    <property type="match status" value="1"/>
</dbReference>
<accession>A0ABR4CBR0</accession>
<comment type="similarity">
    <text evidence="1">Belongs to the aldo/keto reductase family.</text>
</comment>
<evidence type="ECO:0000256" key="2">
    <source>
        <dbReference type="ARBA" id="ARBA00022857"/>
    </source>
</evidence>
<dbReference type="PIRSF" id="PIRSF000097">
    <property type="entry name" value="AKR"/>
    <property type="match status" value="1"/>
</dbReference>
<dbReference type="Pfam" id="PF00248">
    <property type="entry name" value="Aldo_ket_red"/>
    <property type="match status" value="1"/>
</dbReference>
<dbReference type="PRINTS" id="PR00069">
    <property type="entry name" value="ALDKETRDTASE"/>
</dbReference>
<keyword evidence="3" id="KW-0560">Oxidoreductase</keyword>
<keyword evidence="6" id="KW-1185">Reference proteome</keyword>
<gene>
    <name evidence="5" type="ORF">VTL71DRAFT_2705</name>
</gene>
<evidence type="ECO:0000256" key="1">
    <source>
        <dbReference type="ARBA" id="ARBA00007905"/>
    </source>
</evidence>
<evidence type="ECO:0000256" key="3">
    <source>
        <dbReference type="ARBA" id="ARBA00023002"/>
    </source>
</evidence>
<dbReference type="InterPro" id="IPR023210">
    <property type="entry name" value="NADP_OxRdtase_dom"/>
</dbReference>
<dbReference type="PANTHER" id="PTHR43827">
    <property type="entry name" value="2,5-DIKETO-D-GLUCONIC ACID REDUCTASE"/>
    <property type="match status" value="1"/>
</dbReference>
<dbReference type="InterPro" id="IPR044494">
    <property type="entry name" value="AKR3C2/3"/>
</dbReference>
<organism evidence="5 6">
    <name type="scientific">Oculimacula yallundae</name>
    <dbReference type="NCBI Taxonomy" id="86028"/>
    <lineage>
        <taxon>Eukaryota</taxon>
        <taxon>Fungi</taxon>
        <taxon>Dikarya</taxon>
        <taxon>Ascomycota</taxon>
        <taxon>Pezizomycotina</taxon>
        <taxon>Leotiomycetes</taxon>
        <taxon>Helotiales</taxon>
        <taxon>Ploettnerulaceae</taxon>
        <taxon>Oculimacula</taxon>
    </lineage>
</organism>
<sequence length="293" mass="32620">MAHIPNLKLNNGEEIPVLGYGLGTANYKADPNSPVDKKLVDTVVLAIDTGYYHLDGAQVYGNESELGAAIKKSGIPREKLYVTTKIDGVKPQNTKEAFNTSLKKLGLDYVDQYLIHAPWFAKSPADIQAKWADLEVIHASGKAKSIGVSNFRVQDLEAILETAKIIPAINQIEYHPYLQHTELLEFQKKHGIIASAYGPLSAITRAAPGPVDGVYERLAKKYDVTPGEIALRWVIDQGIVAVTTSSNEERLKQYLKIAGFKLTKEEVDEISKDGKKKNFRGFWQKYYGDDDWQ</sequence>
<dbReference type="InterPro" id="IPR036812">
    <property type="entry name" value="NAD(P)_OxRdtase_dom_sf"/>
</dbReference>
<dbReference type="PANTHER" id="PTHR43827:SF3">
    <property type="entry name" value="NADP-DEPENDENT OXIDOREDUCTASE DOMAIN-CONTAINING PROTEIN"/>
    <property type="match status" value="1"/>
</dbReference>
<dbReference type="PROSITE" id="PS00062">
    <property type="entry name" value="ALDOKETO_REDUCTASE_2"/>
    <property type="match status" value="1"/>
</dbReference>
<keyword evidence="2" id="KW-0521">NADP</keyword>
<evidence type="ECO:0000313" key="6">
    <source>
        <dbReference type="Proteomes" id="UP001595075"/>
    </source>
</evidence>
<dbReference type="InterPro" id="IPR018170">
    <property type="entry name" value="Aldo/ket_reductase_CS"/>
</dbReference>
<comment type="caution">
    <text evidence="5">The sequence shown here is derived from an EMBL/GenBank/DDBJ whole genome shotgun (WGS) entry which is preliminary data.</text>
</comment>
<dbReference type="Gene3D" id="3.20.20.100">
    <property type="entry name" value="NADP-dependent oxidoreductase domain"/>
    <property type="match status" value="1"/>
</dbReference>